<evidence type="ECO:0000313" key="4">
    <source>
        <dbReference type="Proteomes" id="UP000441399"/>
    </source>
</evidence>
<name>A0A5S9R1Y5_9GAMM</name>
<dbReference type="NCBIfam" id="TIGR04052">
    <property type="entry name" value="MbnP_like_WxW"/>
    <property type="match status" value="1"/>
</dbReference>
<dbReference type="EMBL" id="CACSIO010000062">
    <property type="protein sequence ID" value="CAA0125822.1"/>
    <property type="molecule type" value="Genomic_DNA"/>
</dbReference>
<dbReference type="PROSITE" id="PS51257">
    <property type="entry name" value="PROKAR_LIPOPROTEIN"/>
    <property type="match status" value="1"/>
</dbReference>
<evidence type="ECO:0000259" key="2">
    <source>
        <dbReference type="Pfam" id="PF20243"/>
    </source>
</evidence>
<evidence type="ECO:0000256" key="1">
    <source>
        <dbReference type="SAM" id="SignalP"/>
    </source>
</evidence>
<dbReference type="Proteomes" id="UP000441399">
    <property type="component" value="Unassembled WGS sequence"/>
</dbReference>
<accession>A0A5S9R1Y5</accession>
<feature type="signal peptide" evidence="1">
    <location>
        <begin position="1"/>
        <end position="20"/>
    </location>
</feature>
<evidence type="ECO:0000313" key="3">
    <source>
        <dbReference type="EMBL" id="CAA0125822.1"/>
    </source>
</evidence>
<keyword evidence="4" id="KW-1185">Reference proteome</keyword>
<dbReference type="InterPro" id="IPR023977">
    <property type="entry name" value="MbnP-like"/>
</dbReference>
<reference evidence="3 4" key="1">
    <citation type="submission" date="2019-11" db="EMBL/GenBank/DDBJ databases">
        <authorList>
            <person name="Holert J."/>
        </authorList>
    </citation>
    <scope>NUCLEOTIDE SEQUENCE [LARGE SCALE GENOMIC DNA]</scope>
    <source>
        <strain evidence="3">SB11_3</strain>
    </source>
</reference>
<dbReference type="Pfam" id="PF20243">
    <property type="entry name" value="MbnP"/>
    <property type="match status" value="1"/>
</dbReference>
<dbReference type="InterPro" id="IPR046863">
    <property type="entry name" value="MbnP-like_dom"/>
</dbReference>
<gene>
    <name evidence="3" type="ORF">OPDIPICF_03630</name>
</gene>
<feature type="chain" id="PRO_5025061556" description="Copper-binding protein MbnP-like domain-containing protein" evidence="1">
    <location>
        <begin position="21"/>
        <end position="292"/>
    </location>
</feature>
<feature type="domain" description="Copper-binding protein MbnP-like" evidence="2">
    <location>
        <begin position="37"/>
        <end position="256"/>
    </location>
</feature>
<sequence length="292" mass="31147">MNKKLLISALLPSLMLAACSNDDNDDNGTEIQTGTIMQFSATAGGTAINCANKLTALGEGVEAELRSLAFYIHDVQLETDTNQVVDVKLATNDWQQENVALLDFADRLDDCDSTDAKPTNNNVTGSYELPEGAEVTGVRFKVGVPFELNHNDPAEADKPLNRADMFWNWQGGYKFLKADVAVDGSAVARWNIHMGSTGCDGDPVSGGTTSCVNPNRTQVELGSFTPGDTVRFDYQTLVAEATMATNTPDTPPGCMSKPGDPECVSIFNKMGLEYGDSGAAPAQSVFTVVTAE</sequence>
<keyword evidence="1" id="KW-0732">Signal</keyword>
<dbReference type="OrthoDB" id="64245at2"/>
<proteinExistence type="predicted"/>
<protein>
    <recommendedName>
        <fullName evidence="2">Copper-binding protein MbnP-like domain-containing protein</fullName>
    </recommendedName>
</protein>
<organism evidence="3 4">
    <name type="scientific">BD1-7 clade bacterium</name>
    <dbReference type="NCBI Taxonomy" id="2029982"/>
    <lineage>
        <taxon>Bacteria</taxon>
        <taxon>Pseudomonadati</taxon>
        <taxon>Pseudomonadota</taxon>
        <taxon>Gammaproteobacteria</taxon>
        <taxon>Cellvibrionales</taxon>
        <taxon>Spongiibacteraceae</taxon>
        <taxon>BD1-7 clade</taxon>
    </lineage>
</organism>
<dbReference type="AlphaFoldDB" id="A0A5S9R1Y5"/>